<organism evidence="2 3">
    <name type="scientific">Myroides odoratus</name>
    <name type="common">Flavobacterium odoratum</name>
    <dbReference type="NCBI Taxonomy" id="256"/>
    <lineage>
        <taxon>Bacteria</taxon>
        <taxon>Pseudomonadati</taxon>
        <taxon>Bacteroidota</taxon>
        <taxon>Flavobacteriia</taxon>
        <taxon>Flavobacteriales</taxon>
        <taxon>Flavobacteriaceae</taxon>
        <taxon>Myroides</taxon>
    </lineage>
</organism>
<proteinExistence type="predicted"/>
<protein>
    <submittedName>
        <fullName evidence="2">Uncharacterized protein</fullName>
    </submittedName>
</protein>
<sequence length="1194" mass="135315">MENTISNTLFRFVSLRSVQIPDAQDLLQRYVQIGKDLVGQGVFYEAIQKRPVDATKYETMLKAATSFKEVIPTTKALQEEFAGIQPFSTWLAQNKTTATPEEISKKAEGIKAIDTKQQGKLWNNVFYQATVQDNLVLNDQMIEILKANALLEQLKLKATNDAVYEKATASFVLPAELFNEEGIEDDKVQPKVAMEKPQIVLPNRLMTQNINISKAKLQEEQLTILQQDLAVLADEYQKEYQKAYTAAQEAYDKDVAPIYTKYYQELEEARKSFCSTVPIEKREYNPYDPCQQVPNVPMPTLPKFEFKFKEELSVKELEEKLDPISYQTLLQSIGYQEKQTVNPSRRSIKAEEAPPQRLLNTIGSYANLNTYVQANMQNNQALLTGNIEAYQAVKSIGGVLFPINNEINSKVLEYNACGTMTNLQRMATITIKLPDSSWRIATITVSIAKEALKESYILDASAINRSGNEVTLYNVEGYSAATMLDRTPSTMAIDFQFTNGCVKRMPALDIAARVCYRGELEGICGTNVIAPLPTYPKKFGVRLLGIADYKKVEQTVHCYIEGEVSNIENIMAREYREKSTRRLRRTEETTTETTEQEIEAFTDTITTDRYEMQSEIDSMLQKNKSTNAYVNTGYSYGKFHIEGGVAQASNTAQEESIRRSVTEAKELTYQAQDRVVNRIKRERMQKMVEEFEENNKHGFDNRKGDKHVVGVYRWVDKLYKNQVYNYGKRMMFEFMIPEPARLHLLAMQDEQESTILTIKQPIDPRTHSSNSIATADQITEEKARYWAAQYNAEIPVKRDESITISASFAEQGESGNFMQNRNYAGAKNFSIEVPEDYQAEIADGVFHYTFAPREVEWEAHGVFSIANHIIGVGKTYEVNNGTVGIKDKPFRCDLGSIQHKLEVAFAGADVGGMSVAMKVQCKLTKEAYKRWQQECFQAIIEAYNIEVKAYNDKLATEQNKAVEIKRTNPGFYRQIENTVLRKNCIAYLTRFNDMGKSFTSGSTIADFGVQQSKELEAYASLAKFMEQAFEWEAISYNFYPFYWGGKGHWADLYTYDESDDPIFRSFMQSGMARVVATVRPGFEEAVQLYMSTGKIWNGGEIPVIGDELYLSLIDEVRQAETVKEGKAWITRIPTSLTILQAKSAGLEVEKALPCNCDDTADFEDPSQVPCTDAFVLNDNLIGGDTGPEPEPVNR</sequence>
<name>A0A378U557_MYROD</name>
<dbReference type="AlphaFoldDB" id="A0A378U557"/>
<evidence type="ECO:0000313" key="3">
    <source>
        <dbReference type="Proteomes" id="UP000255024"/>
    </source>
</evidence>
<evidence type="ECO:0000256" key="1">
    <source>
        <dbReference type="SAM" id="Coils"/>
    </source>
</evidence>
<gene>
    <name evidence="2" type="ORF">NCTC11179_03261</name>
</gene>
<evidence type="ECO:0000313" key="2">
    <source>
        <dbReference type="EMBL" id="STZ69744.1"/>
    </source>
</evidence>
<keyword evidence="1" id="KW-0175">Coiled coil</keyword>
<reference evidence="2 3" key="1">
    <citation type="submission" date="2018-06" db="EMBL/GenBank/DDBJ databases">
        <authorList>
            <consortium name="Pathogen Informatics"/>
            <person name="Doyle S."/>
        </authorList>
    </citation>
    <scope>NUCLEOTIDE SEQUENCE [LARGE SCALE GENOMIC DNA]</scope>
    <source>
        <strain evidence="2 3">NCTC11179</strain>
    </source>
</reference>
<feature type="coiled-coil region" evidence="1">
    <location>
        <begin position="215"/>
        <end position="253"/>
    </location>
</feature>
<keyword evidence="3" id="KW-1185">Reference proteome</keyword>
<accession>A0A378U557</accession>
<dbReference type="EMBL" id="UGQL01000002">
    <property type="protein sequence ID" value="STZ69744.1"/>
    <property type="molecule type" value="Genomic_DNA"/>
</dbReference>
<feature type="coiled-coil region" evidence="1">
    <location>
        <begin position="940"/>
        <end position="967"/>
    </location>
</feature>
<dbReference type="RefSeq" id="WP_236594071.1">
    <property type="nucleotide sequence ID" value="NZ_CP068107.1"/>
</dbReference>
<dbReference type="Proteomes" id="UP000255024">
    <property type="component" value="Unassembled WGS sequence"/>
</dbReference>